<evidence type="ECO:0000313" key="3">
    <source>
        <dbReference type="EMBL" id="QPD00055.1"/>
    </source>
</evidence>
<dbReference type="Pfam" id="PF07811">
    <property type="entry name" value="TadE"/>
    <property type="match status" value="1"/>
</dbReference>
<accession>A0A7S8IVD8</accession>
<organism evidence="3 4">
    <name type="scientific">Qipengyuania soli</name>
    <dbReference type="NCBI Taxonomy" id="2782568"/>
    <lineage>
        <taxon>Bacteria</taxon>
        <taxon>Pseudomonadati</taxon>
        <taxon>Pseudomonadota</taxon>
        <taxon>Alphaproteobacteria</taxon>
        <taxon>Sphingomonadales</taxon>
        <taxon>Erythrobacteraceae</taxon>
        <taxon>Qipengyuania</taxon>
    </lineage>
</organism>
<dbReference type="InterPro" id="IPR012495">
    <property type="entry name" value="TadE-like_dom"/>
</dbReference>
<proteinExistence type="predicted"/>
<sequence>MIAAFTRLLRSDRGTVVIETAIVLPVLAILVLGGFEVSRIVARNSELQSAAAEAAAVVLANPPGDAAEKAKIEAIVESSAGLATNKVTLTTQYRCNASTTLVSASTACGTNDEISEYIEIRMLDSYTPIWTSFGVGRTIQYDITRRVQVS</sequence>
<gene>
    <name evidence="3" type="ORF">IRL76_05855</name>
</gene>
<dbReference type="AlphaFoldDB" id="A0A7S8IVD8"/>
<reference evidence="3 4" key="1">
    <citation type="submission" date="2020-11" db="EMBL/GenBank/DDBJ databases">
        <title>The genome sequence of Erythrobacter sp. 6D36.</title>
        <authorList>
            <person name="Liu Y."/>
        </authorList>
    </citation>
    <scope>NUCLEOTIDE SEQUENCE [LARGE SCALE GENOMIC DNA]</scope>
    <source>
        <strain evidence="3 4">6D36</strain>
    </source>
</reference>
<evidence type="ECO:0000256" key="1">
    <source>
        <dbReference type="SAM" id="Phobius"/>
    </source>
</evidence>
<evidence type="ECO:0000259" key="2">
    <source>
        <dbReference type="Pfam" id="PF07811"/>
    </source>
</evidence>
<name>A0A7S8IVD8_9SPHN</name>
<keyword evidence="1" id="KW-1133">Transmembrane helix</keyword>
<dbReference type="RefSeq" id="WP_200983849.1">
    <property type="nucleotide sequence ID" value="NZ_CP064654.1"/>
</dbReference>
<feature type="transmembrane region" description="Helical" evidence="1">
    <location>
        <begin position="16"/>
        <end position="35"/>
    </location>
</feature>
<protein>
    <submittedName>
        <fullName evidence="3">Pilus assembly protein</fullName>
    </submittedName>
</protein>
<keyword evidence="1" id="KW-0472">Membrane</keyword>
<feature type="domain" description="TadE-like" evidence="2">
    <location>
        <begin position="14"/>
        <end position="55"/>
    </location>
</feature>
<keyword evidence="4" id="KW-1185">Reference proteome</keyword>
<evidence type="ECO:0000313" key="4">
    <source>
        <dbReference type="Proteomes" id="UP000594459"/>
    </source>
</evidence>
<dbReference type="Proteomes" id="UP000594459">
    <property type="component" value="Chromosome"/>
</dbReference>
<dbReference type="EMBL" id="CP064654">
    <property type="protein sequence ID" value="QPD00055.1"/>
    <property type="molecule type" value="Genomic_DNA"/>
</dbReference>
<dbReference type="KEGG" id="qso:IRL76_05855"/>
<keyword evidence="1" id="KW-0812">Transmembrane</keyword>